<dbReference type="GO" id="GO:0008270">
    <property type="term" value="F:zinc ion binding"/>
    <property type="evidence" value="ECO:0007669"/>
    <property type="project" value="InterPro"/>
</dbReference>
<dbReference type="AlphaFoldDB" id="A0A8H5LM94"/>
<name>A0A8H5LM94_9AGAR</name>
<feature type="compositionally biased region" description="Low complexity" evidence="6">
    <location>
        <begin position="1"/>
        <end position="20"/>
    </location>
</feature>
<evidence type="ECO:0000256" key="6">
    <source>
        <dbReference type="SAM" id="MobiDB-lite"/>
    </source>
</evidence>
<feature type="region of interest" description="Disordered" evidence="6">
    <location>
        <begin position="152"/>
        <end position="175"/>
    </location>
</feature>
<comment type="subcellular location">
    <subcellularLocation>
        <location evidence="1">Nucleus</location>
    </subcellularLocation>
</comment>
<keyword evidence="2" id="KW-0479">Metal-binding</keyword>
<protein>
    <recommendedName>
        <fullName evidence="7">Zn(2)-C6 fungal-type domain-containing protein</fullName>
    </recommendedName>
</protein>
<reference evidence="8 9" key="1">
    <citation type="journal article" date="2020" name="ISME J.">
        <title>Uncovering the hidden diversity of litter-decomposition mechanisms in mushroom-forming fungi.</title>
        <authorList>
            <person name="Floudas D."/>
            <person name="Bentzer J."/>
            <person name="Ahren D."/>
            <person name="Johansson T."/>
            <person name="Persson P."/>
            <person name="Tunlid A."/>
        </authorList>
    </citation>
    <scope>NUCLEOTIDE SEQUENCE [LARGE SCALE GENOMIC DNA]</scope>
    <source>
        <strain evidence="8 9">CBS 146.42</strain>
    </source>
</reference>
<keyword evidence="5" id="KW-0539">Nucleus</keyword>
<gene>
    <name evidence="8" type="ORF">D9756_002326</name>
</gene>
<evidence type="ECO:0000256" key="2">
    <source>
        <dbReference type="ARBA" id="ARBA00022723"/>
    </source>
</evidence>
<dbReference type="CDD" id="cd12148">
    <property type="entry name" value="fungal_TF_MHR"/>
    <property type="match status" value="1"/>
</dbReference>
<evidence type="ECO:0000256" key="5">
    <source>
        <dbReference type="ARBA" id="ARBA00023242"/>
    </source>
</evidence>
<keyword evidence="9" id="KW-1185">Reference proteome</keyword>
<evidence type="ECO:0000313" key="8">
    <source>
        <dbReference type="EMBL" id="KAF5362304.1"/>
    </source>
</evidence>
<dbReference type="PROSITE" id="PS00463">
    <property type="entry name" value="ZN2_CY6_FUNGAL_1"/>
    <property type="match status" value="1"/>
</dbReference>
<dbReference type="EMBL" id="JAACJO010000002">
    <property type="protein sequence ID" value="KAF5362304.1"/>
    <property type="molecule type" value="Genomic_DNA"/>
</dbReference>
<organism evidence="8 9">
    <name type="scientific">Leucocoprinus leucothites</name>
    <dbReference type="NCBI Taxonomy" id="201217"/>
    <lineage>
        <taxon>Eukaryota</taxon>
        <taxon>Fungi</taxon>
        <taxon>Dikarya</taxon>
        <taxon>Basidiomycota</taxon>
        <taxon>Agaricomycotina</taxon>
        <taxon>Agaricomycetes</taxon>
        <taxon>Agaricomycetidae</taxon>
        <taxon>Agaricales</taxon>
        <taxon>Agaricineae</taxon>
        <taxon>Agaricaceae</taxon>
        <taxon>Leucocoprinus</taxon>
    </lineage>
</organism>
<dbReference type="PANTHER" id="PTHR47338:SF29">
    <property type="entry name" value="ZN(2)-C6 FUNGAL-TYPE DOMAIN-CONTAINING PROTEIN"/>
    <property type="match status" value="1"/>
</dbReference>
<dbReference type="PANTHER" id="PTHR47338">
    <property type="entry name" value="ZN(II)2CYS6 TRANSCRIPTION FACTOR (EUROFUNG)-RELATED"/>
    <property type="match status" value="1"/>
</dbReference>
<dbReference type="SUPFAM" id="SSF57701">
    <property type="entry name" value="Zn2/Cys6 DNA-binding domain"/>
    <property type="match status" value="1"/>
</dbReference>
<dbReference type="GO" id="GO:0005634">
    <property type="term" value="C:nucleus"/>
    <property type="evidence" value="ECO:0007669"/>
    <property type="project" value="UniProtKB-SubCell"/>
</dbReference>
<dbReference type="Pfam" id="PF00172">
    <property type="entry name" value="Zn_clus"/>
    <property type="match status" value="1"/>
</dbReference>
<dbReference type="InterPro" id="IPR036864">
    <property type="entry name" value="Zn2-C6_fun-type_DNA-bd_sf"/>
</dbReference>
<evidence type="ECO:0000256" key="4">
    <source>
        <dbReference type="ARBA" id="ARBA00023163"/>
    </source>
</evidence>
<comment type="caution">
    <text evidence="8">The sequence shown here is derived from an EMBL/GenBank/DDBJ whole genome shotgun (WGS) entry which is preliminary data.</text>
</comment>
<dbReference type="Proteomes" id="UP000559027">
    <property type="component" value="Unassembled WGS sequence"/>
</dbReference>
<evidence type="ECO:0000256" key="1">
    <source>
        <dbReference type="ARBA" id="ARBA00004123"/>
    </source>
</evidence>
<sequence length="634" mass="69551">MIAESSRSPSSGPIRSGTSRPLKRGKACSVCRALKIRCDGVHPTCGPCFRNPKADPCEWDNGQGKSKVAMLTEEVATLRARIVELENPGLTTPSVTLYDPYGGYKEQSRSPTIPQEPPHIGPHSPFSPTSTISSLPSGRHWHNFVALEAMTPSTGSSGSPSRPLLSISSTSSTEEPPQALIPFLIETFLPHATEFGFFLDILSFHRSAILRQPFGHPERPTPALLTTVYLWGAHLSRPQPPPQVDEHALLIRALHHVVTDTLGEHPKRILHTIQAEVLLAAYYFRTTRFLEAKARLGSAVSLVLTTQMHRLRSSHYPLFSPLGISNNMVPVFQHNPQTSIDEGEHINGFWAVFSLHKMISFALDPAGGICGALEAPGLQIDTPWPFDSHDYRNGCLTAEIQGNQTVMQFLSGAVHSTPSRNETSLTSLLAKASILCHRATYLMGQWTPSMGQRETQAFWSSFRSIDNLVENLRAQLPELPHSGSNTANTRTLLLIHSLTNSATIKLHSSFSYADPSSSQKCIKAASDMVSHTGVDLRPLGTVNSVYGALWHLACTTLIDEISRRQTTSAWPNSVSEEVLKHHLELGRLALSTFSEHSAYIRFQRLKVEQAYENVNASTADYLSSGSSLTPSHSS</sequence>
<evidence type="ECO:0000313" key="9">
    <source>
        <dbReference type="Proteomes" id="UP000559027"/>
    </source>
</evidence>
<accession>A0A8H5LM94</accession>
<keyword evidence="4" id="KW-0804">Transcription</keyword>
<proteinExistence type="predicted"/>
<dbReference type="InterPro" id="IPR001138">
    <property type="entry name" value="Zn2Cys6_DnaBD"/>
</dbReference>
<evidence type="ECO:0000259" key="7">
    <source>
        <dbReference type="PROSITE" id="PS50048"/>
    </source>
</evidence>
<dbReference type="OrthoDB" id="2309723at2759"/>
<feature type="region of interest" description="Disordered" evidence="6">
    <location>
        <begin position="1"/>
        <end position="22"/>
    </location>
</feature>
<dbReference type="Gene3D" id="4.10.240.10">
    <property type="entry name" value="Zn(2)-C6 fungal-type DNA-binding domain"/>
    <property type="match status" value="1"/>
</dbReference>
<dbReference type="GO" id="GO:0000981">
    <property type="term" value="F:DNA-binding transcription factor activity, RNA polymerase II-specific"/>
    <property type="evidence" value="ECO:0007669"/>
    <property type="project" value="InterPro"/>
</dbReference>
<feature type="domain" description="Zn(2)-C6 fungal-type" evidence="7">
    <location>
        <begin position="27"/>
        <end position="59"/>
    </location>
</feature>
<dbReference type="InterPro" id="IPR050815">
    <property type="entry name" value="TF_fung"/>
</dbReference>
<dbReference type="CDD" id="cd00067">
    <property type="entry name" value="GAL4"/>
    <property type="match status" value="1"/>
</dbReference>
<dbReference type="SMART" id="SM00066">
    <property type="entry name" value="GAL4"/>
    <property type="match status" value="1"/>
</dbReference>
<keyword evidence="3" id="KW-0805">Transcription regulation</keyword>
<evidence type="ECO:0000256" key="3">
    <source>
        <dbReference type="ARBA" id="ARBA00023015"/>
    </source>
</evidence>
<dbReference type="PROSITE" id="PS50048">
    <property type="entry name" value="ZN2_CY6_FUNGAL_2"/>
    <property type="match status" value="1"/>
</dbReference>